<evidence type="ECO:0000313" key="9">
    <source>
        <dbReference type="Proteomes" id="UP000280726"/>
    </source>
</evidence>
<organism evidence="8 9">
    <name type="scientific">Georgenia muralis</name>
    <dbReference type="NCBI Taxonomy" id="154117"/>
    <lineage>
        <taxon>Bacteria</taxon>
        <taxon>Bacillati</taxon>
        <taxon>Actinomycetota</taxon>
        <taxon>Actinomycetes</taxon>
        <taxon>Micrococcales</taxon>
        <taxon>Bogoriellaceae</taxon>
        <taxon>Georgenia</taxon>
    </lineage>
</organism>
<comment type="caution">
    <text evidence="8">The sequence shown here is derived from an EMBL/GenBank/DDBJ whole genome shotgun (WGS) entry which is preliminary data.</text>
</comment>
<comment type="function">
    <text evidence="6">Toxic component of a toxin-antitoxin (TA) system. An RNase.</text>
</comment>
<sequence length="133" mass="14184">MIYLDSSAMMKLVRREVETAGFLEWLQLHRDLPAVTSELGRVEVLRAARRAGANALAEARAVVGDLDLISLDRAVQDVACDVGDPSLRTSDALHLASARLLGDALTVLVTYDDRLADAARAAGLDVASPGRST</sequence>
<dbReference type="SUPFAM" id="SSF88723">
    <property type="entry name" value="PIN domain-like"/>
    <property type="match status" value="1"/>
</dbReference>
<dbReference type="AlphaFoldDB" id="A0A3N4Z6Q0"/>
<keyword evidence="5 6" id="KW-0460">Magnesium</keyword>
<dbReference type="OrthoDB" id="1525146at2"/>
<dbReference type="Pfam" id="PF01850">
    <property type="entry name" value="PIN"/>
    <property type="match status" value="1"/>
</dbReference>
<gene>
    <name evidence="6" type="primary">vapC</name>
    <name evidence="8" type="ORF">EDD32_3648</name>
</gene>
<proteinExistence type="inferred from homology"/>
<evidence type="ECO:0000256" key="4">
    <source>
        <dbReference type="ARBA" id="ARBA00022801"/>
    </source>
</evidence>
<dbReference type="Proteomes" id="UP000280726">
    <property type="component" value="Unassembled WGS sequence"/>
</dbReference>
<dbReference type="GO" id="GO:0004540">
    <property type="term" value="F:RNA nuclease activity"/>
    <property type="evidence" value="ECO:0007669"/>
    <property type="project" value="InterPro"/>
</dbReference>
<keyword evidence="6" id="KW-0800">Toxin</keyword>
<dbReference type="Gene3D" id="3.40.50.1010">
    <property type="entry name" value="5'-nuclease"/>
    <property type="match status" value="1"/>
</dbReference>
<feature type="binding site" evidence="6">
    <location>
        <position position="91"/>
    </location>
    <ligand>
        <name>Mg(2+)</name>
        <dbReference type="ChEBI" id="CHEBI:18420"/>
    </ligand>
</feature>
<evidence type="ECO:0000256" key="5">
    <source>
        <dbReference type="ARBA" id="ARBA00022842"/>
    </source>
</evidence>
<evidence type="ECO:0000259" key="7">
    <source>
        <dbReference type="Pfam" id="PF01850"/>
    </source>
</evidence>
<dbReference type="GO" id="GO:0016787">
    <property type="term" value="F:hydrolase activity"/>
    <property type="evidence" value="ECO:0007669"/>
    <property type="project" value="UniProtKB-KW"/>
</dbReference>
<evidence type="ECO:0000256" key="2">
    <source>
        <dbReference type="ARBA" id="ARBA00022722"/>
    </source>
</evidence>
<comment type="similarity">
    <text evidence="6">Belongs to the PINc/VapC protein family.</text>
</comment>
<keyword evidence="4 6" id="KW-0378">Hydrolase</keyword>
<dbReference type="HAMAP" id="MF_00265">
    <property type="entry name" value="VapC_Nob1"/>
    <property type="match status" value="1"/>
</dbReference>
<feature type="binding site" evidence="6">
    <location>
        <position position="5"/>
    </location>
    <ligand>
        <name>Mg(2+)</name>
        <dbReference type="ChEBI" id="CHEBI:18420"/>
    </ligand>
</feature>
<evidence type="ECO:0000313" key="8">
    <source>
        <dbReference type="EMBL" id="RPF29089.1"/>
    </source>
</evidence>
<dbReference type="GO" id="GO:0090729">
    <property type="term" value="F:toxin activity"/>
    <property type="evidence" value="ECO:0007669"/>
    <property type="project" value="UniProtKB-KW"/>
</dbReference>
<dbReference type="InterPro" id="IPR022907">
    <property type="entry name" value="VapC_family"/>
</dbReference>
<dbReference type="EMBL" id="RKRA01000001">
    <property type="protein sequence ID" value="RPF29089.1"/>
    <property type="molecule type" value="Genomic_DNA"/>
</dbReference>
<accession>A0A3N4Z6Q0</accession>
<dbReference type="InterPro" id="IPR029060">
    <property type="entry name" value="PIN-like_dom_sf"/>
</dbReference>
<dbReference type="RefSeq" id="WP_123919788.1">
    <property type="nucleotide sequence ID" value="NZ_RKRA01000001.1"/>
</dbReference>
<protein>
    <recommendedName>
        <fullName evidence="6">Ribonuclease VapC</fullName>
        <shortName evidence="6">RNase VapC</shortName>
        <ecNumber evidence="6">3.1.-.-</ecNumber>
    </recommendedName>
    <alternativeName>
        <fullName evidence="6">Toxin VapC</fullName>
    </alternativeName>
</protein>
<evidence type="ECO:0000256" key="1">
    <source>
        <dbReference type="ARBA" id="ARBA00022649"/>
    </source>
</evidence>
<name>A0A3N4Z6Q0_9MICO</name>
<dbReference type="GO" id="GO:0000287">
    <property type="term" value="F:magnesium ion binding"/>
    <property type="evidence" value="ECO:0007669"/>
    <property type="project" value="UniProtKB-UniRule"/>
</dbReference>
<keyword evidence="9" id="KW-1185">Reference proteome</keyword>
<evidence type="ECO:0000256" key="6">
    <source>
        <dbReference type="HAMAP-Rule" id="MF_00265"/>
    </source>
</evidence>
<evidence type="ECO:0000256" key="3">
    <source>
        <dbReference type="ARBA" id="ARBA00022723"/>
    </source>
</evidence>
<reference evidence="8 9" key="1">
    <citation type="submission" date="2018-11" db="EMBL/GenBank/DDBJ databases">
        <title>Sequencing the genomes of 1000 actinobacteria strains.</title>
        <authorList>
            <person name="Klenk H.-P."/>
        </authorList>
    </citation>
    <scope>NUCLEOTIDE SEQUENCE [LARGE SCALE GENOMIC DNA]</scope>
    <source>
        <strain evidence="8 9">DSM 14418</strain>
    </source>
</reference>
<comment type="cofactor">
    <cofactor evidence="6">
        <name>Mg(2+)</name>
        <dbReference type="ChEBI" id="CHEBI:18420"/>
    </cofactor>
</comment>
<feature type="domain" description="PIN" evidence="7">
    <location>
        <begin position="2"/>
        <end position="120"/>
    </location>
</feature>
<dbReference type="EC" id="3.1.-.-" evidence="6"/>
<keyword evidence="2 6" id="KW-0540">Nuclease</keyword>
<keyword evidence="1 6" id="KW-1277">Toxin-antitoxin system</keyword>
<keyword evidence="3 6" id="KW-0479">Metal-binding</keyword>
<dbReference type="InterPro" id="IPR002716">
    <property type="entry name" value="PIN_dom"/>
</dbReference>